<evidence type="ECO:0000256" key="13">
    <source>
        <dbReference type="ARBA" id="ARBA00023136"/>
    </source>
</evidence>
<dbReference type="GO" id="GO:0009236">
    <property type="term" value="P:cobalamin biosynthetic process"/>
    <property type="evidence" value="ECO:0007669"/>
    <property type="project" value="UniProtKB-UniRule"/>
</dbReference>
<feature type="transmembrane region" description="Helical" evidence="19">
    <location>
        <begin position="69"/>
        <end position="89"/>
    </location>
</feature>
<feature type="compositionally biased region" description="Acidic residues" evidence="20">
    <location>
        <begin position="1"/>
        <end position="11"/>
    </location>
</feature>
<evidence type="ECO:0000256" key="18">
    <source>
        <dbReference type="ARBA" id="ARBA00049504"/>
    </source>
</evidence>
<keyword evidence="12 19" id="KW-1133">Transmembrane helix</keyword>
<comment type="subcellular location">
    <subcellularLocation>
        <location evidence="2 19">Cell membrane</location>
        <topology evidence="2 19">Multi-pass membrane protein</topology>
    </subcellularLocation>
</comment>
<feature type="compositionally biased region" description="Acidic residues" evidence="20">
    <location>
        <begin position="19"/>
        <end position="29"/>
    </location>
</feature>
<dbReference type="AlphaFoldDB" id="A0A8J8BCU6"/>
<keyword evidence="10 19" id="KW-0812">Transmembrane</keyword>
<dbReference type="HAMAP" id="MF_00719">
    <property type="entry name" value="CobS"/>
    <property type="match status" value="1"/>
</dbReference>
<dbReference type="EMBL" id="JAGSXH010000027">
    <property type="protein sequence ID" value="MBS2963471.1"/>
    <property type="molecule type" value="Genomic_DNA"/>
</dbReference>
<dbReference type="EC" id="2.7.8.26" evidence="5 19"/>
<dbReference type="GO" id="GO:0005886">
    <property type="term" value="C:plasma membrane"/>
    <property type="evidence" value="ECO:0007669"/>
    <property type="project" value="UniProtKB-SubCell"/>
</dbReference>
<keyword evidence="9 19" id="KW-0808">Transferase</keyword>
<reference evidence="21" key="1">
    <citation type="submission" date="2021-04" db="EMBL/GenBank/DDBJ databases">
        <title>Genome based classification of Actinospica acidithermotolerans sp. nov., an actinobacterium isolated from an Indonesian hot spring.</title>
        <authorList>
            <person name="Kusuma A.B."/>
            <person name="Putra K.E."/>
            <person name="Nafisah S."/>
            <person name="Loh J."/>
            <person name="Nouioui I."/>
            <person name="Goodfellow M."/>
        </authorList>
    </citation>
    <scope>NUCLEOTIDE SEQUENCE</scope>
    <source>
        <strain evidence="21">DSM 45618</strain>
    </source>
</reference>
<evidence type="ECO:0000256" key="6">
    <source>
        <dbReference type="ARBA" id="ARBA00015850"/>
    </source>
</evidence>
<evidence type="ECO:0000256" key="4">
    <source>
        <dbReference type="ARBA" id="ARBA00010561"/>
    </source>
</evidence>
<keyword evidence="11 19" id="KW-0460">Magnesium</keyword>
<sequence>MPGADADADADGTERADGTDTDTDADTADDAGAADGEAVSRSRLLSDGLRLSISTLTIVRAGAPRADPATVRVAMTAAPAVGLGVGAVAAGVAQLAHWLTGSPVIAAVVAVAAMAAQTRALHLDGLADTADGLGSNQPAEQALAVMKRSDVGPFGVVALVLVLAVQISALAADYFVHRGAIALLAAGMTGRLAITAGCTRPVPAARPGGLGMWVAGSVRVPAAVLAGLAVTAACAALGLIVDPRTAVLAAAAVPLGVAAALLLLARCVVRFGGITGDVLGALVETAGSVAMLVLAVKL</sequence>
<keyword evidence="8 19" id="KW-0169">Cobalamin biosynthesis</keyword>
<evidence type="ECO:0000313" key="21">
    <source>
        <dbReference type="EMBL" id="MBS2963471.1"/>
    </source>
</evidence>
<dbReference type="UniPathway" id="UPA00148">
    <property type="reaction ID" value="UER00238"/>
</dbReference>
<gene>
    <name evidence="19" type="primary">cobS</name>
    <name evidence="21" type="ORF">KGA66_10465</name>
</gene>
<evidence type="ECO:0000256" key="1">
    <source>
        <dbReference type="ARBA" id="ARBA00001946"/>
    </source>
</evidence>
<comment type="similarity">
    <text evidence="4 19">Belongs to the CobS family.</text>
</comment>
<comment type="function">
    <text evidence="14 19">Joins adenosylcobinamide-GDP and alpha-ribazole to generate adenosylcobalamin (Ado-cobalamin). Also synthesizes adenosylcobalamin 5'-phosphate from adenosylcobinamide-GDP and alpha-ribazole 5'-phosphate.</text>
</comment>
<feature type="transmembrane region" description="Helical" evidence="19">
    <location>
        <begin position="178"/>
        <end position="199"/>
    </location>
</feature>
<feature type="transmembrane region" description="Helical" evidence="19">
    <location>
        <begin position="220"/>
        <end position="240"/>
    </location>
</feature>
<name>A0A8J8BCU6_9ACTN</name>
<dbReference type="GO" id="GO:0051073">
    <property type="term" value="F:adenosylcobinamide-GDP ribazoletransferase activity"/>
    <property type="evidence" value="ECO:0007669"/>
    <property type="project" value="UniProtKB-UniRule"/>
</dbReference>
<organism evidence="21 22">
    <name type="scientific">Actinocrinis puniceicyclus</name>
    <dbReference type="NCBI Taxonomy" id="977794"/>
    <lineage>
        <taxon>Bacteria</taxon>
        <taxon>Bacillati</taxon>
        <taxon>Actinomycetota</taxon>
        <taxon>Actinomycetes</taxon>
        <taxon>Catenulisporales</taxon>
        <taxon>Actinospicaceae</taxon>
        <taxon>Actinocrinis</taxon>
    </lineage>
</organism>
<evidence type="ECO:0000256" key="19">
    <source>
        <dbReference type="HAMAP-Rule" id="MF_00719"/>
    </source>
</evidence>
<keyword evidence="22" id="KW-1185">Reference proteome</keyword>
<dbReference type="Pfam" id="PF02654">
    <property type="entry name" value="CobS"/>
    <property type="match status" value="1"/>
</dbReference>
<dbReference type="InterPro" id="IPR003805">
    <property type="entry name" value="CobS"/>
</dbReference>
<evidence type="ECO:0000313" key="22">
    <source>
        <dbReference type="Proteomes" id="UP000677913"/>
    </source>
</evidence>
<feature type="transmembrane region" description="Helical" evidence="19">
    <location>
        <begin position="151"/>
        <end position="172"/>
    </location>
</feature>
<evidence type="ECO:0000256" key="2">
    <source>
        <dbReference type="ARBA" id="ARBA00004651"/>
    </source>
</evidence>
<evidence type="ECO:0000256" key="15">
    <source>
        <dbReference type="ARBA" id="ARBA00032605"/>
    </source>
</evidence>
<keyword evidence="13 19" id="KW-0472">Membrane</keyword>
<feature type="transmembrane region" description="Helical" evidence="19">
    <location>
        <begin position="246"/>
        <end position="265"/>
    </location>
</feature>
<evidence type="ECO:0000256" key="9">
    <source>
        <dbReference type="ARBA" id="ARBA00022679"/>
    </source>
</evidence>
<dbReference type="GO" id="GO:0008818">
    <property type="term" value="F:cobalamin 5'-phosphate synthase activity"/>
    <property type="evidence" value="ECO:0007669"/>
    <property type="project" value="UniProtKB-UniRule"/>
</dbReference>
<evidence type="ECO:0000256" key="14">
    <source>
        <dbReference type="ARBA" id="ARBA00025228"/>
    </source>
</evidence>
<evidence type="ECO:0000256" key="11">
    <source>
        <dbReference type="ARBA" id="ARBA00022842"/>
    </source>
</evidence>
<evidence type="ECO:0000256" key="16">
    <source>
        <dbReference type="ARBA" id="ARBA00032853"/>
    </source>
</evidence>
<evidence type="ECO:0000256" key="17">
    <source>
        <dbReference type="ARBA" id="ARBA00048623"/>
    </source>
</evidence>
<comment type="catalytic activity">
    <reaction evidence="18 19">
        <text>alpha-ribazole 5'-phosphate + adenosylcob(III)inamide-GDP = adenosylcob(III)alamin 5'-phosphate + GMP + H(+)</text>
        <dbReference type="Rhea" id="RHEA:23560"/>
        <dbReference type="ChEBI" id="CHEBI:15378"/>
        <dbReference type="ChEBI" id="CHEBI:57918"/>
        <dbReference type="ChEBI" id="CHEBI:58115"/>
        <dbReference type="ChEBI" id="CHEBI:60487"/>
        <dbReference type="ChEBI" id="CHEBI:60493"/>
        <dbReference type="EC" id="2.7.8.26"/>
    </reaction>
</comment>
<protein>
    <recommendedName>
        <fullName evidence="6 19">Adenosylcobinamide-GDP ribazoletransferase</fullName>
        <ecNumber evidence="5 19">2.7.8.26</ecNumber>
    </recommendedName>
    <alternativeName>
        <fullName evidence="16 19">Cobalamin synthase</fullName>
    </alternativeName>
    <alternativeName>
        <fullName evidence="15 19">Cobalamin-5'-phosphate synthase</fullName>
    </alternativeName>
</protein>
<comment type="cofactor">
    <cofactor evidence="1 19">
        <name>Mg(2+)</name>
        <dbReference type="ChEBI" id="CHEBI:18420"/>
    </cofactor>
</comment>
<comment type="caution">
    <text evidence="21">The sequence shown here is derived from an EMBL/GenBank/DDBJ whole genome shotgun (WGS) entry which is preliminary data.</text>
</comment>
<feature type="transmembrane region" description="Helical" evidence="19">
    <location>
        <begin position="95"/>
        <end position="116"/>
    </location>
</feature>
<feature type="transmembrane region" description="Helical" evidence="19">
    <location>
        <begin position="277"/>
        <end position="296"/>
    </location>
</feature>
<evidence type="ECO:0000256" key="10">
    <source>
        <dbReference type="ARBA" id="ARBA00022692"/>
    </source>
</evidence>
<evidence type="ECO:0000256" key="7">
    <source>
        <dbReference type="ARBA" id="ARBA00022475"/>
    </source>
</evidence>
<dbReference type="Proteomes" id="UP000677913">
    <property type="component" value="Unassembled WGS sequence"/>
</dbReference>
<evidence type="ECO:0000256" key="20">
    <source>
        <dbReference type="SAM" id="MobiDB-lite"/>
    </source>
</evidence>
<evidence type="ECO:0000256" key="5">
    <source>
        <dbReference type="ARBA" id="ARBA00013200"/>
    </source>
</evidence>
<evidence type="ECO:0000256" key="8">
    <source>
        <dbReference type="ARBA" id="ARBA00022573"/>
    </source>
</evidence>
<comment type="catalytic activity">
    <reaction evidence="17 19">
        <text>alpha-ribazole + adenosylcob(III)inamide-GDP = adenosylcob(III)alamin + GMP + H(+)</text>
        <dbReference type="Rhea" id="RHEA:16049"/>
        <dbReference type="ChEBI" id="CHEBI:10329"/>
        <dbReference type="ChEBI" id="CHEBI:15378"/>
        <dbReference type="ChEBI" id="CHEBI:18408"/>
        <dbReference type="ChEBI" id="CHEBI:58115"/>
        <dbReference type="ChEBI" id="CHEBI:60487"/>
        <dbReference type="EC" id="2.7.8.26"/>
    </reaction>
</comment>
<dbReference type="PANTHER" id="PTHR34148:SF1">
    <property type="entry name" value="ADENOSYLCOBINAMIDE-GDP RIBAZOLETRANSFERASE"/>
    <property type="match status" value="1"/>
</dbReference>
<comment type="pathway">
    <text evidence="3 19">Cofactor biosynthesis; adenosylcobalamin biosynthesis; adenosylcobalamin from cob(II)yrinate a,c-diamide: step 7/7.</text>
</comment>
<proteinExistence type="inferred from homology"/>
<dbReference type="PANTHER" id="PTHR34148">
    <property type="entry name" value="ADENOSYLCOBINAMIDE-GDP RIBAZOLETRANSFERASE"/>
    <property type="match status" value="1"/>
</dbReference>
<feature type="region of interest" description="Disordered" evidence="20">
    <location>
        <begin position="1"/>
        <end position="39"/>
    </location>
</feature>
<keyword evidence="7 19" id="KW-1003">Cell membrane</keyword>
<feature type="compositionally biased region" description="Low complexity" evidence="20">
    <location>
        <begin position="30"/>
        <end position="39"/>
    </location>
</feature>
<evidence type="ECO:0000256" key="3">
    <source>
        <dbReference type="ARBA" id="ARBA00004663"/>
    </source>
</evidence>
<dbReference type="RefSeq" id="WP_211467207.1">
    <property type="nucleotide sequence ID" value="NZ_JAGSXH010000027.1"/>
</dbReference>
<evidence type="ECO:0000256" key="12">
    <source>
        <dbReference type="ARBA" id="ARBA00022989"/>
    </source>
</evidence>
<accession>A0A8J8BCU6</accession>